<keyword evidence="4" id="KW-1185">Reference proteome</keyword>
<evidence type="ECO:0000313" key="2">
    <source>
        <dbReference type="EMBL" id="CAA9999244.1"/>
    </source>
</evidence>
<dbReference type="AlphaFoldDB" id="A0A6H5GA88"/>
<name>A0A6H5GA88_9HEMI</name>
<organism evidence="2 4">
    <name type="scientific">Nesidiocoris tenuis</name>
    <dbReference type="NCBI Taxonomy" id="355587"/>
    <lineage>
        <taxon>Eukaryota</taxon>
        <taxon>Metazoa</taxon>
        <taxon>Ecdysozoa</taxon>
        <taxon>Arthropoda</taxon>
        <taxon>Hexapoda</taxon>
        <taxon>Insecta</taxon>
        <taxon>Pterygota</taxon>
        <taxon>Neoptera</taxon>
        <taxon>Paraneoptera</taxon>
        <taxon>Hemiptera</taxon>
        <taxon>Heteroptera</taxon>
        <taxon>Panheteroptera</taxon>
        <taxon>Cimicomorpha</taxon>
        <taxon>Miridae</taxon>
        <taxon>Dicyphina</taxon>
        <taxon>Nesidiocoris</taxon>
    </lineage>
</organism>
<dbReference type="EMBL" id="CADCXU010005701">
    <property type="protein sequence ID" value="CAA9997321.1"/>
    <property type="molecule type" value="Genomic_DNA"/>
</dbReference>
<evidence type="ECO:0000313" key="3">
    <source>
        <dbReference type="EMBL" id="CAB0008003.1"/>
    </source>
</evidence>
<evidence type="ECO:0000313" key="4">
    <source>
        <dbReference type="Proteomes" id="UP000479000"/>
    </source>
</evidence>
<feature type="non-terminal residue" evidence="2">
    <location>
        <position position="53"/>
    </location>
</feature>
<dbReference type="Proteomes" id="UP000479000">
    <property type="component" value="Unassembled WGS sequence"/>
</dbReference>
<proteinExistence type="predicted"/>
<sequence>MKGIMDPAVRDSVFKVWPPSMDEALKVALRMEAVGSLSRSRTVYPTRTTNTDY</sequence>
<accession>A0A6H5GA88</accession>
<gene>
    <name evidence="3" type="ORF">NTEN_LOCUS13249</name>
    <name evidence="1" type="ORF">NTEN_LOCUS3629</name>
    <name evidence="2" type="ORF">NTEN_LOCUS5527</name>
</gene>
<dbReference type="EMBL" id="CADCXU010019936">
    <property type="protein sequence ID" value="CAB0008003.1"/>
    <property type="molecule type" value="Genomic_DNA"/>
</dbReference>
<reference evidence="2 4" key="1">
    <citation type="submission" date="2020-02" db="EMBL/GenBank/DDBJ databases">
        <authorList>
            <person name="Ferguson B K."/>
        </authorList>
    </citation>
    <scope>NUCLEOTIDE SEQUENCE [LARGE SCALE GENOMIC DNA]</scope>
</reference>
<dbReference type="EMBL" id="CADCXU010008417">
    <property type="protein sequence ID" value="CAA9999244.1"/>
    <property type="molecule type" value="Genomic_DNA"/>
</dbReference>
<evidence type="ECO:0000313" key="1">
    <source>
        <dbReference type="EMBL" id="CAA9997321.1"/>
    </source>
</evidence>
<protein>
    <submittedName>
        <fullName evidence="2">Uncharacterized protein</fullName>
    </submittedName>
</protein>